<dbReference type="Pfam" id="PF10112">
    <property type="entry name" value="Halogen_Hydrol"/>
    <property type="match status" value="1"/>
</dbReference>
<organism evidence="3 4">
    <name type="scientific">Qingshengfaniella alkalisoli</name>
    <dbReference type="NCBI Taxonomy" id="2599296"/>
    <lineage>
        <taxon>Bacteria</taxon>
        <taxon>Pseudomonadati</taxon>
        <taxon>Pseudomonadota</taxon>
        <taxon>Alphaproteobacteria</taxon>
        <taxon>Rhodobacterales</taxon>
        <taxon>Paracoccaceae</taxon>
        <taxon>Qingshengfaniella</taxon>
    </lineage>
</organism>
<evidence type="ECO:0008006" key="5">
    <source>
        <dbReference type="Google" id="ProtNLM"/>
    </source>
</evidence>
<dbReference type="InterPro" id="IPR018770">
    <property type="entry name" value="ChloroindolylP_hydrolase"/>
</dbReference>
<dbReference type="EMBL" id="CP042261">
    <property type="protein sequence ID" value="QDY69641.1"/>
    <property type="molecule type" value="Genomic_DNA"/>
</dbReference>
<keyword evidence="2" id="KW-1133">Transmembrane helix</keyword>
<evidence type="ECO:0000313" key="4">
    <source>
        <dbReference type="Proteomes" id="UP000318483"/>
    </source>
</evidence>
<dbReference type="OrthoDB" id="7375296at2"/>
<feature type="transmembrane region" description="Helical" evidence="2">
    <location>
        <begin position="36"/>
        <end position="55"/>
    </location>
</feature>
<name>A0A5B8IXJ9_9RHOB</name>
<keyword evidence="4" id="KW-1185">Reference proteome</keyword>
<dbReference type="RefSeq" id="WP_146365018.1">
    <property type="nucleotide sequence ID" value="NZ_CP042261.1"/>
</dbReference>
<sequence>MAQKYGGRFSPDTKDTDDTAAPALRHPFQSKSRTRAGMRSNLLFVLPFFFLPAAFTSGPTGLALNLAAFGSLLLSAWLTRDGLIAQENYEARKIARRPAIPRKLFGSVLLGLGLGISGIADDSLGGAVIFGALGTGLHLLSFGLDPMKNKGMSDVDRFQSDRVSRAVDEAERHLSDMSEAIKRTGDRRLEGMVDGFTSTAREMFRTVEEDPRDLTGARKFLGVYLLGAKDATVKFADLYSKTRDRGARDDYVALLNDLESNFAAKTQTLLLDNRTDLDVEIEVLRERLEREKLG</sequence>
<dbReference type="AlphaFoldDB" id="A0A5B8IXJ9"/>
<gene>
    <name evidence="3" type="ORF">FPZ52_08415</name>
</gene>
<keyword evidence="2" id="KW-0812">Transmembrane</keyword>
<accession>A0A5B8IXJ9</accession>
<evidence type="ECO:0000256" key="1">
    <source>
        <dbReference type="SAM" id="MobiDB-lite"/>
    </source>
</evidence>
<protein>
    <recommendedName>
        <fullName evidence="5">5-bromo-4-chloroindolyl phosphate hydrolysis protein</fullName>
    </recommendedName>
</protein>
<keyword evidence="2" id="KW-0472">Membrane</keyword>
<evidence type="ECO:0000256" key="2">
    <source>
        <dbReference type="SAM" id="Phobius"/>
    </source>
</evidence>
<evidence type="ECO:0000313" key="3">
    <source>
        <dbReference type="EMBL" id="QDY69641.1"/>
    </source>
</evidence>
<dbReference type="KEGG" id="lit:FPZ52_08415"/>
<feature type="region of interest" description="Disordered" evidence="1">
    <location>
        <begin position="1"/>
        <end position="32"/>
    </location>
</feature>
<dbReference type="Proteomes" id="UP000318483">
    <property type="component" value="Chromosome"/>
</dbReference>
<reference evidence="3 4" key="1">
    <citation type="submission" date="2019-07" db="EMBL/GenBank/DDBJ databases">
        <title>Litoreibacter alkalisoli sp. nov., isolated from saline-alkaline soil.</title>
        <authorList>
            <person name="Wang S."/>
            <person name="Xu L."/>
            <person name="Xing Y.-T."/>
            <person name="Sun J.-Q."/>
        </authorList>
    </citation>
    <scope>NUCLEOTIDE SEQUENCE [LARGE SCALE GENOMIC DNA]</scope>
    <source>
        <strain evidence="3 4">LN3S51</strain>
    </source>
</reference>
<proteinExistence type="predicted"/>